<dbReference type="Gene3D" id="3.30.9.10">
    <property type="entry name" value="D-Amino Acid Oxidase, subunit A, domain 2"/>
    <property type="match status" value="1"/>
</dbReference>
<keyword evidence="6 9" id="KW-0560">Oxidoreductase</keyword>
<dbReference type="PROSITE" id="PS00978">
    <property type="entry name" value="FAD_G3PDH_2"/>
    <property type="match status" value="1"/>
</dbReference>
<proteinExistence type="inferred from homology"/>
<dbReference type="InterPro" id="IPR006076">
    <property type="entry name" value="FAD-dep_OxRdtase"/>
</dbReference>
<evidence type="ECO:0000256" key="5">
    <source>
        <dbReference type="ARBA" id="ARBA00022827"/>
    </source>
</evidence>
<evidence type="ECO:0000256" key="2">
    <source>
        <dbReference type="ARBA" id="ARBA00007330"/>
    </source>
</evidence>
<dbReference type="Proteomes" id="UP001595616">
    <property type="component" value="Unassembled WGS sequence"/>
</dbReference>
<reference evidence="10" key="1">
    <citation type="journal article" date="2019" name="Int. J. Syst. Evol. Microbiol.">
        <title>The Global Catalogue of Microorganisms (GCM) 10K type strain sequencing project: providing services to taxonomists for standard genome sequencing and annotation.</title>
        <authorList>
            <consortium name="The Broad Institute Genomics Platform"/>
            <consortium name="The Broad Institute Genome Sequencing Center for Infectious Disease"/>
            <person name="Wu L."/>
            <person name="Ma J."/>
        </authorList>
    </citation>
    <scope>NUCLEOTIDE SEQUENCE [LARGE SCALE GENOMIC DNA]</scope>
    <source>
        <strain evidence="10">CECT 7956</strain>
    </source>
</reference>
<name>A0ABV7YT07_9BACT</name>
<accession>A0ABV7YT07</accession>
<evidence type="ECO:0000256" key="1">
    <source>
        <dbReference type="ARBA" id="ARBA00001974"/>
    </source>
</evidence>
<evidence type="ECO:0000259" key="7">
    <source>
        <dbReference type="Pfam" id="PF01266"/>
    </source>
</evidence>
<dbReference type="Pfam" id="PF16901">
    <property type="entry name" value="DAO_C"/>
    <property type="match status" value="1"/>
</dbReference>
<dbReference type="InterPro" id="IPR000447">
    <property type="entry name" value="G3P_DH_FAD-dep"/>
</dbReference>
<dbReference type="Gene3D" id="1.10.8.870">
    <property type="entry name" value="Alpha-glycerophosphate oxidase, cap domain"/>
    <property type="match status" value="1"/>
</dbReference>
<evidence type="ECO:0000256" key="6">
    <source>
        <dbReference type="ARBA" id="ARBA00023002"/>
    </source>
</evidence>
<keyword evidence="10" id="KW-1185">Reference proteome</keyword>
<dbReference type="EMBL" id="JBHRYQ010000001">
    <property type="protein sequence ID" value="MFC3810498.1"/>
    <property type="molecule type" value="Genomic_DNA"/>
</dbReference>
<comment type="caution">
    <text evidence="9">The sequence shown here is derived from an EMBL/GenBank/DDBJ whole genome shotgun (WGS) entry which is preliminary data.</text>
</comment>
<keyword evidence="3" id="KW-0285">Flavoprotein</keyword>
<feature type="domain" description="FAD dependent oxidoreductase" evidence="7">
    <location>
        <begin position="16"/>
        <end position="342"/>
    </location>
</feature>
<dbReference type="InterPro" id="IPR031656">
    <property type="entry name" value="DAO_C"/>
</dbReference>
<evidence type="ECO:0000313" key="9">
    <source>
        <dbReference type="EMBL" id="MFC3810498.1"/>
    </source>
</evidence>
<dbReference type="Gene3D" id="3.50.50.60">
    <property type="entry name" value="FAD/NAD(P)-binding domain"/>
    <property type="match status" value="1"/>
</dbReference>
<dbReference type="GO" id="GO:0016491">
    <property type="term" value="F:oxidoreductase activity"/>
    <property type="evidence" value="ECO:0007669"/>
    <property type="project" value="UniProtKB-KW"/>
</dbReference>
<comment type="similarity">
    <text evidence="2">Belongs to the FAD-dependent glycerol-3-phosphate dehydrogenase family.</text>
</comment>
<evidence type="ECO:0000256" key="4">
    <source>
        <dbReference type="ARBA" id="ARBA00022798"/>
    </source>
</evidence>
<dbReference type="RefSeq" id="WP_379836700.1">
    <property type="nucleotide sequence ID" value="NZ_JBHRYQ010000001.1"/>
</dbReference>
<sequence length="547" mass="61379">MQRNSQLEKLKTENFDICIIGAGASGAGVALDAILRGYSVAMIEKVDFSSETSSKSTKLIHGGVRYLEQAFKKLEPSSLKQVKHGLAERQYLLANAPHLAKPLGIITPVFSWIEGLYYTIGLKLYGLFAKNDHLPKAEWLSKSETLRLAPSLNPKINSGVIYYDGQLDDARYVMALVQAAHAKGTVVANYVEAQSFVKNEAGKLTELLVKDTVNNQSFAIKSKVFINCTGPFSDHIRLMANPAEETRIKPAKGVHIMLPKEFFDSEKAMLIPKTKDGRLVFVIPFKSEVMVGTTDTPYKNLEKEPLLIKEEVNFLLETLTPFLRKMPTEDDIKSGFGGVRPLLSAKTNNQNETKGLLRDHEVEIDEASGLISLLGGKWTTYRLMAEDTVNKVGAILKNNKESSTHFHKLWGAQNQQLNKESFLKSNSNIETETLEHLWSTYGDQATEVLKIAASDKALGEKIIEGYPYLKAEVTYGSRYEMVEKPRDYLARRIRVEILDWNLTKTMTPTVAQLIGTELEWTSEKIEKEKNEYESLIEGFISAKNKFE</sequence>
<dbReference type="EC" id="1.-.-.-" evidence="9"/>
<dbReference type="InterPro" id="IPR036188">
    <property type="entry name" value="FAD/NAD-bd_sf"/>
</dbReference>
<keyword evidence="4" id="KW-0319">Glycerol metabolism</keyword>
<dbReference type="SUPFAM" id="SSF51905">
    <property type="entry name" value="FAD/NAD(P)-binding domain"/>
    <property type="match status" value="1"/>
</dbReference>
<feature type="domain" description="Alpha-glycerophosphate oxidase C-terminal" evidence="8">
    <location>
        <begin position="402"/>
        <end position="524"/>
    </location>
</feature>
<dbReference type="Pfam" id="PF01266">
    <property type="entry name" value="DAO"/>
    <property type="match status" value="1"/>
</dbReference>
<evidence type="ECO:0000256" key="3">
    <source>
        <dbReference type="ARBA" id="ARBA00022630"/>
    </source>
</evidence>
<comment type="cofactor">
    <cofactor evidence="1">
        <name>FAD</name>
        <dbReference type="ChEBI" id="CHEBI:57692"/>
    </cofactor>
</comment>
<dbReference type="InterPro" id="IPR038299">
    <property type="entry name" value="DAO_C_sf"/>
</dbReference>
<evidence type="ECO:0000259" key="8">
    <source>
        <dbReference type="Pfam" id="PF16901"/>
    </source>
</evidence>
<protein>
    <submittedName>
        <fullName evidence="9">Glycerol-3-phosphate dehydrogenase/oxidase</fullName>
        <ecNumber evidence="9">1.-.-.-</ecNumber>
    </submittedName>
</protein>
<keyword evidence="5" id="KW-0274">FAD</keyword>
<evidence type="ECO:0000313" key="10">
    <source>
        <dbReference type="Proteomes" id="UP001595616"/>
    </source>
</evidence>
<dbReference type="PANTHER" id="PTHR11985:SF35">
    <property type="entry name" value="ANAEROBIC GLYCEROL-3-PHOSPHATE DEHYDROGENASE SUBUNIT A"/>
    <property type="match status" value="1"/>
</dbReference>
<gene>
    <name evidence="9" type="ORF">ACFOOI_07535</name>
</gene>
<organism evidence="9 10">
    <name type="scientific">Lacihabitans lacunae</name>
    <dbReference type="NCBI Taxonomy" id="1028214"/>
    <lineage>
        <taxon>Bacteria</taxon>
        <taxon>Pseudomonadati</taxon>
        <taxon>Bacteroidota</taxon>
        <taxon>Cytophagia</taxon>
        <taxon>Cytophagales</taxon>
        <taxon>Leadbetterellaceae</taxon>
        <taxon>Lacihabitans</taxon>
    </lineage>
</organism>
<dbReference type="PRINTS" id="PR01001">
    <property type="entry name" value="FADG3PDH"/>
</dbReference>
<dbReference type="PANTHER" id="PTHR11985">
    <property type="entry name" value="GLYCEROL-3-PHOSPHATE DEHYDROGENASE"/>
    <property type="match status" value="1"/>
</dbReference>